<accession>A0AAD9GKK4</accession>
<comment type="caution">
    <text evidence="1">The sequence shown here is derived from an EMBL/GenBank/DDBJ whole genome shotgun (WGS) entry which is preliminary data.</text>
</comment>
<reference evidence="1" key="1">
    <citation type="journal article" date="2014" name="Nucleic Acids Res.">
        <title>The evolutionary dynamics of variant antigen genes in Babesia reveal a history of genomic innovation underlying host-parasite interaction.</title>
        <authorList>
            <person name="Jackson A.P."/>
            <person name="Otto T.D."/>
            <person name="Darby A."/>
            <person name="Ramaprasad A."/>
            <person name="Xia D."/>
            <person name="Echaide I.E."/>
            <person name="Farber M."/>
            <person name="Gahlot S."/>
            <person name="Gamble J."/>
            <person name="Gupta D."/>
            <person name="Gupta Y."/>
            <person name="Jackson L."/>
            <person name="Malandrin L."/>
            <person name="Malas T.B."/>
            <person name="Moussa E."/>
            <person name="Nair M."/>
            <person name="Reid A.J."/>
            <person name="Sanders M."/>
            <person name="Sharma J."/>
            <person name="Tracey A."/>
            <person name="Quail M.A."/>
            <person name="Weir W."/>
            <person name="Wastling J.M."/>
            <person name="Hall N."/>
            <person name="Willadsen P."/>
            <person name="Lingelbach K."/>
            <person name="Shiels B."/>
            <person name="Tait A."/>
            <person name="Berriman M."/>
            <person name="Allred D.R."/>
            <person name="Pain A."/>
        </authorList>
    </citation>
    <scope>NUCLEOTIDE SEQUENCE</scope>
    <source>
        <strain evidence="1">1802A</strain>
    </source>
</reference>
<sequence length="140" mass="15838">MTTPNPPTPGDEDAASKQDYGSSEFVILAYNVPKNYTVAMFEDLLTNTFPRLKGVAVHPIQPWENPYDYPRKIQCEDRETYELILAKQDIWVKSDSMAQASQAITFVRGDADDIPHIPFKSDEKLLVGDQVEQEKPSTTM</sequence>
<dbReference type="AlphaFoldDB" id="A0AAD9GKK4"/>
<protein>
    <submittedName>
        <fullName evidence="1">Uncharacterized protein</fullName>
    </submittedName>
</protein>
<evidence type="ECO:0000313" key="2">
    <source>
        <dbReference type="Proteomes" id="UP001195914"/>
    </source>
</evidence>
<name>A0AAD9GKK4_BABDI</name>
<organism evidence="1 2">
    <name type="scientific">Babesia divergens</name>
    <dbReference type="NCBI Taxonomy" id="32595"/>
    <lineage>
        <taxon>Eukaryota</taxon>
        <taxon>Sar</taxon>
        <taxon>Alveolata</taxon>
        <taxon>Apicomplexa</taxon>
        <taxon>Aconoidasida</taxon>
        <taxon>Piroplasmida</taxon>
        <taxon>Babesiidae</taxon>
        <taxon>Babesia</taxon>
    </lineage>
</organism>
<dbReference type="Proteomes" id="UP001195914">
    <property type="component" value="Unassembled WGS sequence"/>
</dbReference>
<gene>
    <name evidence="1" type="ORF">X943_003375</name>
</gene>
<keyword evidence="2" id="KW-1185">Reference proteome</keyword>
<dbReference type="EMBL" id="JAHBMH010000003">
    <property type="protein sequence ID" value="KAK1940364.1"/>
    <property type="molecule type" value="Genomic_DNA"/>
</dbReference>
<evidence type="ECO:0000313" key="1">
    <source>
        <dbReference type="EMBL" id="KAK1940364.1"/>
    </source>
</evidence>
<reference evidence="1" key="2">
    <citation type="submission" date="2021-05" db="EMBL/GenBank/DDBJ databases">
        <authorList>
            <person name="Pain A."/>
        </authorList>
    </citation>
    <scope>NUCLEOTIDE SEQUENCE</scope>
    <source>
        <strain evidence="1">1802A</strain>
    </source>
</reference>
<proteinExistence type="predicted"/>